<feature type="region of interest" description="Disordered" evidence="1">
    <location>
        <begin position="1"/>
        <end position="62"/>
    </location>
</feature>
<name>A0ABU1FM36_9MICO</name>
<reference evidence="3" key="1">
    <citation type="submission" date="2023-07" db="EMBL/GenBank/DDBJ databases">
        <title>Description of three actinobacteria isolated from air of manufacturing shop in a pharmaceutical factory.</title>
        <authorList>
            <person name="Zhang D.-F."/>
        </authorList>
    </citation>
    <scope>NUCLEOTIDE SEQUENCE [LARGE SCALE GENOMIC DNA]</scope>
    <source>
        <strain evidence="3">CCTCC AB 2011122</strain>
    </source>
</reference>
<organism evidence="2 3">
    <name type="scientific">Agromyces indicus</name>
    <dbReference type="NCBI Taxonomy" id="758919"/>
    <lineage>
        <taxon>Bacteria</taxon>
        <taxon>Bacillati</taxon>
        <taxon>Actinomycetota</taxon>
        <taxon>Actinomycetes</taxon>
        <taxon>Micrococcales</taxon>
        <taxon>Microbacteriaceae</taxon>
        <taxon>Agromyces</taxon>
    </lineage>
</organism>
<feature type="compositionally biased region" description="Acidic residues" evidence="1">
    <location>
        <begin position="1"/>
        <end position="10"/>
    </location>
</feature>
<accession>A0ABU1FM36</accession>
<evidence type="ECO:0000313" key="2">
    <source>
        <dbReference type="EMBL" id="MDR5692794.1"/>
    </source>
</evidence>
<gene>
    <name evidence="2" type="ORF">RH861_12055</name>
</gene>
<comment type="caution">
    <text evidence="2">The sequence shown here is derived from an EMBL/GenBank/DDBJ whole genome shotgun (WGS) entry which is preliminary data.</text>
</comment>
<evidence type="ECO:0000313" key="3">
    <source>
        <dbReference type="Proteomes" id="UP001260072"/>
    </source>
</evidence>
<dbReference type="EMBL" id="JAVKGS010000003">
    <property type="protein sequence ID" value="MDR5692794.1"/>
    <property type="molecule type" value="Genomic_DNA"/>
</dbReference>
<feature type="compositionally biased region" description="Basic and acidic residues" evidence="1">
    <location>
        <begin position="11"/>
        <end position="23"/>
    </location>
</feature>
<evidence type="ECO:0000256" key="1">
    <source>
        <dbReference type="SAM" id="MobiDB-lite"/>
    </source>
</evidence>
<dbReference type="RefSeq" id="WP_310521168.1">
    <property type="nucleotide sequence ID" value="NZ_BAABBS010000001.1"/>
</dbReference>
<protein>
    <submittedName>
        <fullName evidence="2">Uncharacterized protein</fullName>
    </submittedName>
</protein>
<proteinExistence type="predicted"/>
<keyword evidence="3" id="KW-1185">Reference proteome</keyword>
<dbReference type="Proteomes" id="UP001260072">
    <property type="component" value="Unassembled WGS sequence"/>
</dbReference>
<sequence length="62" mass="6526">MSDIPPEEDREDRTGTAGDDRQDGAGSQGTIPDAPDGVGVGVTEEKNTFEPEEDPDVTGVHE</sequence>